<keyword evidence="2" id="KW-1003">Cell membrane</keyword>
<keyword evidence="4 9" id="KW-0812">Transmembrane</keyword>
<dbReference type="Pfam" id="PF00015">
    <property type="entry name" value="MCPsignal"/>
    <property type="match status" value="1"/>
</dbReference>
<dbReference type="HOGENOM" id="CLU_000445_107_20_9"/>
<proteinExistence type="inferred from homology"/>
<evidence type="ECO:0000259" key="10">
    <source>
        <dbReference type="PROSITE" id="PS50111"/>
    </source>
</evidence>
<dbReference type="PANTHER" id="PTHR43531:SF11">
    <property type="entry name" value="METHYL-ACCEPTING CHEMOTAXIS PROTEIN 3"/>
    <property type="match status" value="1"/>
</dbReference>
<dbReference type="EMBL" id="CP002987">
    <property type="protein sequence ID" value="AFA48526.1"/>
    <property type="molecule type" value="Genomic_DNA"/>
</dbReference>
<dbReference type="CDD" id="cd18773">
    <property type="entry name" value="PDC1_HK_sensor"/>
    <property type="match status" value="1"/>
</dbReference>
<evidence type="ECO:0000313" key="13">
    <source>
        <dbReference type="Proteomes" id="UP000007177"/>
    </source>
</evidence>
<reference evidence="13" key="1">
    <citation type="submission" date="2011-07" db="EMBL/GenBank/DDBJ databases">
        <title>Complete genome sequence of Acetobacterium woodii.</title>
        <authorList>
            <person name="Poehlein A."/>
            <person name="Schmidt S."/>
            <person name="Kaster A.-K."/>
            <person name="Goenrich M."/>
            <person name="Vollmers J."/>
            <person name="Thuermer A."/>
            <person name="Gottschalk G."/>
            <person name="Thauer R.K."/>
            <person name="Daniel R."/>
            <person name="Mueller V."/>
        </authorList>
    </citation>
    <scope>NUCLEOTIDE SEQUENCE [LARGE SCALE GENOMIC DNA]</scope>
    <source>
        <strain evidence="13">ATCC 29683 / DSM 1030 / JCM 2381 / KCTC 1655 / WB1</strain>
    </source>
</reference>
<evidence type="ECO:0000259" key="11">
    <source>
        <dbReference type="PROSITE" id="PS50885"/>
    </source>
</evidence>
<dbReference type="eggNOG" id="COG2972">
    <property type="taxonomic scope" value="Bacteria"/>
</dbReference>
<comment type="similarity">
    <text evidence="7">Belongs to the methyl-accepting chemotaxis (MCP) protein family.</text>
</comment>
<dbReference type="Gene3D" id="3.30.450.20">
    <property type="entry name" value="PAS domain"/>
    <property type="match status" value="3"/>
</dbReference>
<dbReference type="InterPro" id="IPR003660">
    <property type="entry name" value="HAMP_dom"/>
</dbReference>
<dbReference type="SUPFAM" id="SSF158472">
    <property type="entry name" value="HAMP domain-like"/>
    <property type="match status" value="1"/>
</dbReference>
<dbReference type="InterPro" id="IPR029151">
    <property type="entry name" value="Sensor-like_sf"/>
</dbReference>
<dbReference type="PROSITE" id="PS50111">
    <property type="entry name" value="CHEMOTAXIS_TRANSDUC_2"/>
    <property type="match status" value="1"/>
</dbReference>
<gene>
    <name evidence="12" type="ordered locus">Awo_c17460</name>
</gene>
<dbReference type="FunFam" id="1.10.287.950:FF:000001">
    <property type="entry name" value="Methyl-accepting chemotaxis sensory transducer"/>
    <property type="match status" value="1"/>
</dbReference>
<keyword evidence="13" id="KW-1185">Reference proteome</keyword>
<dbReference type="GO" id="GO:0007165">
    <property type="term" value="P:signal transduction"/>
    <property type="evidence" value="ECO:0007669"/>
    <property type="project" value="UniProtKB-KW"/>
</dbReference>
<dbReference type="Pfam" id="PF02743">
    <property type="entry name" value="dCache_1"/>
    <property type="match status" value="1"/>
</dbReference>
<dbReference type="CDD" id="cd12912">
    <property type="entry name" value="PDC2_MCP_like"/>
    <property type="match status" value="1"/>
</dbReference>
<dbReference type="GO" id="GO:0004888">
    <property type="term" value="F:transmembrane signaling receptor activity"/>
    <property type="evidence" value="ECO:0007669"/>
    <property type="project" value="InterPro"/>
</dbReference>
<evidence type="ECO:0000256" key="5">
    <source>
        <dbReference type="ARBA" id="ARBA00022989"/>
    </source>
</evidence>
<dbReference type="OrthoDB" id="1862723at2"/>
<reference evidence="12 13" key="2">
    <citation type="journal article" date="2012" name="PLoS ONE">
        <title>An ancient pathway combining carbon dioxide fixation with the generation and utilization of a sodium ion gradient for ATP synthesis.</title>
        <authorList>
            <person name="Poehlein A."/>
            <person name="Schmidt S."/>
            <person name="Kaster A.K."/>
            <person name="Goenrich M."/>
            <person name="Vollmers J."/>
            <person name="Thurmer A."/>
            <person name="Bertsch J."/>
            <person name="Schuchmann K."/>
            <person name="Voigt B."/>
            <person name="Hecker M."/>
            <person name="Daniel R."/>
            <person name="Thauer R.K."/>
            <person name="Gottschalk G."/>
            <person name="Muller V."/>
        </authorList>
    </citation>
    <scope>NUCLEOTIDE SEQUENCE [LARGE SCALE GENOMIC DNA]</scope>
    <source>
        <strain evidence="13">ATCC 29683 / DSM 1030 / JCM 2381 / KCTC 1655 / WB1</strain>
    </source>
</reference>
<dbReference type="InterPro" id="IPR004089">
    <property type="entry name" value="MCPsignal_dom"/>
</dbReference>
<dbReference type="CDD" id="cd11386">
    <property type="entry name" value="MCP_signal"/>
    <property type="match status" value="1"/>
</dbReference>
<dbReference type="GO" id="GO:0005886">
    <property type="term" value="C:plasma membrane"/>
    <property type="evidence" value="ECO:0007669"/>
    <property type="project" value="UniProtKB-SubCell"/>
</dbReference>
<dbReference type="SMART" id="SM00283">
    <property type="entry name" value="MA"/>
    <property type="match status" value="1"/>
</dbReference>
<dbReference type="Gene3D" id="1.10.8.500">
    <property type="entry name" value="HAMP domain in histidine kinase"/>
    <property type="match status" value="1"/>
</dbReference>
<dbReference type="SMART" id="SM00304">
    <property type="entry name" value="HAMP"/>
    <property type="match status" value="3"/>
</dbReference>
<keyword evidence="8" id="KW-0807">Transducer</keyword>
<keyword evidence="6 9" id="KW-0472">Membrane</keyword>
<dbReference type="Pfam" id="PF00672">
    <property type="entry name" value="HAMP"/>
    <property type="match status" value="1"/>
</dbReference>
<evidence type="ECO:0000256" key="9">
    <source>
        <dbReference type="SAM" id="Phobius"/>
    </source>
</evidence>
<dbReference type="SUPFAM" id="SSF103190">
    <property type="entry name" value="Sensory domain-like"/>
    <property type="match status" value="1"/>
</dbReference>
<evidence type="ECO:0000313" key="12">
    <source>
        <dbReference type="EMBL" id="AFA48526.1"/>
    </source>
</evidence>
<dbReference type="Gene3D" id="1.20.120.1530">
    <property type="match status" value="2"/>
</dbReference>
<dbReference type="PANTHER" id="PTHR43531">
    <property type="entry name" value="PROTEIN ICFG"/>
    <property type="match status" value="1"/>
</dbReference>
<comment type="subcellular location">
    <subcellularLocation>
        <location evidence="1">Cell membrane</location>
        <topology evidence="1">Multi-pass membrane protein</topology>
    </subcellularLocation>
</comment>
<evidence type="ECO:0000256" key="1">
    <source>
        <dbReference type="ARBA" id="ARBA00004651"/>
    </source>
</evidence>
<feature type="domain" description="HAMP" evidence="11">
    <location>
        <begin position="345"/>
        <end position="400"/>
    </location>
</feature>
<dbReference type="InterPro" id="IPR051310">
    <property type="entry name" value="MCP_chemotaxis"/>
</dbReference>
<feature type="transmembrane region" description="Helical" evidence="9">
    <location>
        <begin position="317"/>
        <end position="340"/>
    </location>
</feature>
<accession>H6LHZ6</accession>
<organism evidence="12 13">
    <name type="scientific">Acetobacterium woodii (strain ATCC 29683 / DSM 1030 / JCM 2381 / KCTC 1655 / WB1)</name>
    <dbReference type="NCBI Taxonomy" id="931626"/>
    <lineage>
        <taxon>Bacteria</taxon>
        <taxon>Bacillati</taxon>
        <taxon>Bacillota</taxon>
        <taxon>Clostridia</taxon>
        <taxon>Eubacteriales</taxon>
        <taxon>Eubacteriaceae</taxon>
        <taxon>Acetobacterium</taxon>
    </lineage>
</organism>
<evidence type="ECO:0000256" key="8">
    <source>
        <dbReference type="PROSITE-ProRule" id="PRU00284"/>
    </source>
</evidence>
<dbReference type="Proteomes" id="UP000007177">
    <property type="component" value="Chromosome"/>
</dbReference>
<keyword evidence="3" id="KW-0145">Chemotaxis</keyword>
<dbReference type="SUPFAM" id="SSF58104">
    <property type="entry name" value="Methyl-accepting chemotaxis protein (MCP) signaling domain"/>
    <property type="match status" value="2"/>
</dbReference>
<evidence type="ECO:0000256" key="4">
    <source>
        <dbReference type="ARBA" id="ARBA00022692"/>
    </source>
</evidence>
<name>H6LHZ6_ACEWD</name>
<dbReference type="eggNOG" id="COG0840">
    <property type="taxonomic scope" value="Bacteria"/>
</dbReference>
<feature type="transmembrane region" description="Helical" evidence="9">
    <location>
        <begin position="32"/>
        <end position="59"/>
    </location>
</feature>
<dbReference type="InterPro" id="IPR033479">
    <property type="entry name" value="dCache_1"/>
</dbReference>
<sequence>MFHTRNIKKEQKGRKDVLHRYILLKMNKNKSLLIRMLLSIGLPVAIIFALVAGISLYVMNQAITEITVNQLSARSESVSNQINSYFTKYLEDATQLSTNPEIRNLFDQVTPGVGITSTANFPEVKQTLDNVHATDPENIRVTWIADVDSSQFTQSDGVVSDSSYNINTRPWFQELLKKKKTFISEPYEDITTKEIIVSVVAPVFKPDTQELVGATCIDVSIDRIKEIIAENKIGDTGFFVVATNSGIVFDHPNSDYNNGPLSETDMSENIVAALMNKNVGPLSYSTNGTVNEGYVTEIGTTGWVIASGLPMAEFNDYYNGIQTTMIIIFALGLLVIVILIDKSAQSFVKPIKRLAEAADHLALGAVDIDYSMAETASKDEIGELTKSFVNMAQNIRDQAEAAQKIALGDLSCDIKPKSENDILGNSMISIKNAIGKLVADTIMLSDSAIQGDFTKRAEIDKHAGEYEKVIAGINQTLDTVVDNMFWYEAIIDGIPYPIHVTDNEMKWTFMNRAFETQMIAHGTINDRVSACGMDCHKAGNSICQTEECGIKQLIDQGRADSYFERDGRNNKQETAYLKNKKGENIGFVEIVTDLTPIIRVSDYTKAEVARLGGNLLRLAEGDLNFDLNIVQADEYTSEVSAQFNEINNSLVTVKDSIGAMINDATMIANAVIDGNLQVTADTKQFKGAWEEVVGGMNIILAEMNKPLGEIMVVMDAISNGNLGARITGEYKGDINTLKQTVNNTAILLHEVVGEITEKIEQLSQGNLNIENTQAFRGDFISISDAINVIIQSLNDVMGDINTAAEQVNAGANQVSDSSQILAQGSTEQASSIQELTASITEIAVQTKNNAVDANKARELATDVMENADKGNHQMTEMQRSMVAIDKSSQDISKIIKVIDDIAFQTNILALNAAVEAARAGQHGKGFAVVAEEVRTLAARSAEAAKETTELIEGSINKVQEGTNIADDTAKALNEIVNGISKMTNLIGNIATASNEQATGIAQINMGVDQVAQVVQQTSATAEQSAAASEELSGQSVLLKQMIDRFQLR</sequence>
<evidence type="ECO:0000256" key="3">
    <source>
        <dbReference type="ARBA" id="ARBA00022500"/>
    </source>
</evidence>
<dbReference type="PROSITE" id="PS50885">
    <property type="entry name" value="HAMP"/>
    <property type="match status" value="2"/>
</dbReference>
<keyword evidence="5 9" id="KW-1133">Transmembrane helix</keyword>
<dbReference type="Gene3D" id="1.10.287.950">
    <property type="entry name" value="Methyl-accepting chemotaxis protein"/>
    <property type="match status" value="1"/>
</dbReference>
<feature type="domain" description="HAMP" evidence="11">
    <location>
        <begin position="701"/>
        <end position="753"/>
    </location>
</feature>
<dbReference type="CDD" id="cd06225">
    <property type="entry name" value="HAMP"/>
    <property type="match status" value="1"/>
</dbReference>
<dbReference type="InterPro" id="IPR004090">
    <property type="entry name" value="Chemotax_Me-accpt_rcpt"/>
</dbReference>
<evidence type="ECO:0000256" key="7">
    <source>
        <dbReference type="ARBA" id="ARBA00029447"/>
    </source>
</evidence>
<dbReference type="AlphaFoldDB" id="H6LHZ6"/>
<dbReference type="Pfam" id="PF18947">
    <property type="entry name" value="HAMP_2"/>
    <property type="match status" value="1"/>
</dbReference>
<feature type="domain" description="Methyl-accepting transducer" evidence="10">
    <location>
        <begin position="803"/>
        <end position="1032"/>
    </location>
</feature>
<dbReference type="KEGG" id="awo:Awo_c17460"/>
<dbReference type="GO" id="GO:0006935">
    <property type="term" value="P:chemotaxis"/>
    <property type="evidence" value="ECO:0007669"/>
    <property type="project" value="UniProtKB-KW"/>
</dbReference>
<dbReference type="STRING" id="931626.Awo_c17460"/>
<dbReference type="PRINTS" id="PR00260">
    <property type="entry name" value="CHEMTRNSDUCR"/>
</dbReference>
<evidence type="ECO:0000256" key="6">
    <source>
        <dbReference type="ARBA" id="ARBA00023136"/>
    </source>
</evidence>
<evidence type="ECO:0000256" key="2">
    <source>
        <dbReference type="ARBA" id="ARBA00022475"/>
    </source>
</evidence>
<protein>
    <submittedName>
        <fullName evidence="12">Putative methyl-accepting chemotaxis transducer protein</fullName>
    </submittedName>
</protein>